<evidence type="ECO:0000313" key="1">
    <source>
        <dbReference type="EMBL" id="MDR7135604.1"/>
    </source>
</evidence>
<dbReference type="SUPFAM" id="SSF51445">
    <property type="entry name" value="(Trans)glycosidases"/>
    <property type="match status" value="1"/>
</dbReference>
<evidence type="ECO:0000313" key="2">
    <source>
        <dbReference type="Proteomes" id="UP001251524"/>
    </source>
</evidence>
<dbReference type="Proteomes" id="UP001251524">
    <property type="component" value="Unassembled WGS sequence"/>
</dbReference>
<dbReference type="Gene3D" id="3.20.20.80">
    <property type="entry name" value="Glycosidases"/>
    <property type="match status" value="1"/>
</dbReference>
<sequence length="325" mass="36911">MRFQFTTRLARVFLARSTLLLGLVLALPFARAADRAVWTWERESYAMVGSPAAADEALRFLQGKRVTTIYLYADAYRGRNLIAQRPELYRRFIQRAHGEGFKVYALLGSAYLRTEEYVLPQRRAAALATMQRVLSYNAGSRPEARFDGVNLDIEPHILAQWKTQKMELLRQYLDLSQAFMTLKRASGQTLSIGPAIPFWLDGIELEWNGVTRPVSEHVIDLYDYVALMDYRHRVDGSDGIIAHAANEMAYAAKKRKRVVIGLEVTPNELSKVTFNHLTEIDLERAVAQTERAYRDSPAFAGFALHHYRGYRRWLAGQPAGLGAGK</sequence>
<reference evidence="1 2" key="1">
    <citation type="submission" date="2023-07" db="EMBL/GenBank/DDBJ databases">
        <title>Sorghum-associated microbial communities from plants grown in Nebraska, USA.</title>
        <authorList>
            <person name="Schachtman D."/>
        </authorList>
    </citation>
    <scope>NUCLEOTIDE SEQUENCE [LARGE SCALE GENOMIC DNA]</scope>
    <source>
        <strain evidence="1 2">BE198</strain>
    </source>
</reference>
<dbReference type="RefSeq" id="WP_310063380.1">
    <property type="nucleotide sequence ID" value="NZ_JAVDVY010000002.1"/>
</dbReference>
<gene>
    <name evidence="1" type="ORF">J2X06_002813</name>
</gene>
<comment type="caution">
    <text evidence="1">The sequence shown here is derived from an EMBL/GenBank/DDBJ whole genome shotgun (WGS) entry which is preliminary data.</text>
</comment>
<protein>
    <recommendedName>
        <fullName evidence="3">Fibronectin</fullName>
    </recommendedName>
</protein>
<proteinExistence type="predicted"/>
<dbReference type="EMBL" id="JAVDVY010000002">
    <property type="protein sequence ID" value="MDR7135604.1"/>
    <property type="molecule type" value="Genomic_DNA"/>
</dbReference>
<dbReference type="InterPro" id="IPR017853">
    <property type="entry name" value="GH"/>
</dbReference>
<keyword evidence="2" id="KW-1185">Reference proteome</keyword>
<evidence type="ECO:0008006" key="3">
    <source>
        <dbReference type="Google" id="ProtNLM"/>
    </source>
</evidence>
<accession>A0ABU1WDK3</accession>
<organism evidence="1 2">
    <name type="scientific">Lysobacter niastensis</name>
    <dbReference type="NCBI Taxonomy" id="380629"/>
    <lineage>
        <taxon>Bacteria</taxon>
        <taxon>Pseudomonadati</taxon>
        <taxon>Pseudomonadota</taxon>
        <taxon>Gammaproteobacteria</taxon>
        <taxon>Lysobacterales</taxon>
        <taxon>Lysobacteraceae</taxon>
        <taxon>Lysobacter</taxon>
    </lineage>
</organism>
<name>A0ABU1WDK3_9GAMM</name>